<proteinExistence type="predicted"/>
<dbReference type="FunFam" id="2.60.120.260:FF:000098">
    <property type="entry name" value="Netrin-A, isoform B"/>
    <property type="match status" value="1"/>
</dbReference>
<dbReference type="GO" id="GO:0008045">
    <property type="term" value="P:motor neuron axon guidance"/>
    <property type="evidence" value="ECO:0007669"/>
    <property type="project" value="TreeGrafter"/>
</dbReference>
<evidence type="ECO:0008006" key="11">
    <source>
        <dbReference type="Google" id="ProtNLM"/>
    </source>
</evidence>
<dbReference type="GO" id="GO:0005604">
    <property type="term" value="C:basement membrane"/>
    <property type="evidence" value="ECO:0007669"/>
    <property type="project" value="TreeGrafter"/>
</dbReference>
<dbReference type="Pfam" id="PF00055">
    <property type="entry name" value="Laminin_N"/>
    <property type="match status" value="1"/>
</dbReference>
<keyword evidence="3 6" id="KW-1015">Disulfide bond</keyword>
<feature type="domain" description="Laminin N-terminal" evidence="8">
    <location>
        <begin position="72"/>
        <end position="330"/>
    </location>
</feature>
<dbReference type="GO" id="GO:0009887">
    <property type="term" value="P:animal organ morphogenesis"/>
    <property type="evidence" value="ECO:0007669"/>
    <property type="project" value="TreeGrafter"/>
</dbReference>
<dbReference type="InterPro" id="IPR056863">
    <property type="entry name" value="LMN_ATRN_NET-like_EGF"/>
</dbReference>
<keyword evidence="4" id="KW-0325">Glycoprotein</keyword>
<dbReference type="InterPro" id="IPR002049">
    <property type="entry name" value="LE_dom"/>
</dbReference>
<protein>
    <recommendedName>
        <fullName evidence="11">Netrin 1</fullName>
    </recommendedName>
</protein>
<feature type="non-terminal residue" evidence="9">
    <location>
        <position position="386"/>
    </location>
</feature>
<dbReference type="SMART" id="SM00136">
    <property type="entry name" value="LamNT"/>
    <property type="match status" value="1"/>
</dbReference>
<dbReference type="AlphaFoldDB" id="A0AAV2PMM7"/>
<feature type="disulfide bond" evidence="6">
    <location>
        <begin position="353"/>
        <end position="362"/>
    </location>
</feature>
<evidence type="ECO:0000313" key="9">
    <source>
        <dbReference type="EMBL" id="CAL4060195.1"/>
    </source>
</evidence>
<gene>
    <name evidence="9" type="ORF">MNOR_LOCUS1123</name>
</gene>
<dbReference type="InterPro" id="IPR008211">
    <property type="entry name" value="Laminin_N"/>
</dbReference>
<keyword evidence="5 6" id="KW-0424">Laminin EGF-like domain</keyword>
<comment type="caution">
    <text evidence="6">Lacks conserved residue(s) required for the propagation of feature annotation.</text>
</comment>
<reference evidence="9 10" key="1">
    <citation type="submission" date="2024-05" db="EMBL/GenBank/DDBJ databases">
        <authorList>
            <person name="Wallberg A."/>
        </authorList>
    </citation>
    <scope>NUCLEOTIDE SEQUENCE [LARGE SCALE GENOMIC DNA]</scope>
</reference>
<dbReference type="SUPFAM" id="SSF57196">
    <property type="entry name" value="EGF/Laminin"/>
    <property type="match status" value="1"/>
</dbReference>
<organism evidence="9 10">
    <name type="scientific">Meganyctiphanes norvegica</name>
    <name type="common">Northern krill</name>
    <name type="synonym">Thysanopoda norvegica</name>
    <dbReference type="NCBI Taxonomy" id="48144"/>
    <lineage>
        <taxon>Eukaryota</taxon>
        <taxon>Metazoa</taxon>
        <taxon>Ecdysozoa</taxon>
        <taxon>Arthropoda</taxon>
        <taxon>Crustacea</taxon>
        <taxon>Multicrustacea</taxon>
        <taxon>Malacostraca</taxon>
        <taxon>Eumalacostraca</taxon>
        <taxon>Eucarida</taxon>
        <taxon>Euphausiacea</taxon>
        <taxon>Euphausiidae</taxon>
        <taxon>Meganyctiphanes</taxon>
    </lineage>
</organism>
<dbReference type="InterPro" id="IPR050440">
    <property type="entry name" value="Laminin/Netrin_ECM"/>
</dbReference>
<keyword evidence="10" id="KW-1185">Reference proteome</keyword>
<dbReference type="Proteomes" id="UP001497623">
    <property type="component" value="Unassembled WGS sequence"/>
</dbReference>
<dbReference type="CDD" id="cd00055">
    <property type="entry name" value="EGF_Lam"/>
    <property type="match status" value="1"/>
</dbReference>
<dbReference type="PANTHER" id="PTHR10574">
    <property type="entry name" value="NETRIN/LAMININ-RELATED"/>
    <property type="match status" value="1"/>
</dbReference>
<evidence type="ECO:0000313" key="10">
    <source>
        <dbReference type="Proteomes" id="UP001497623"/>
    </source>
</evidence>
<feature type="domain" description="Laminin EGF-like" evidence="7">
    <location>
        <begin position="331"/>
        <end position="386"/>
    </location>
</feature>
<comment type="caution">
    <text evidence="9">The sequence shown here is derived from an EMBL/GenBank/DDBJ whole genome shotgun (WGS) entry which is preliminary data.</text>
</comment>
<evidence type="ECO:0000256" key="1">
    <source>
        <dbReference type="ARBA" id="ARBA00022729"/>
    </source>
</evidence>
<keyword evidence="1" id="KW-0732">Signal</keyword>
<evidence type="ECO:0000256" key="6">
    <source>
        <dbReference type="PROSITE-ProRule" id="PRU00460"/>
    </source>
</evidence>
<dbReference type="GO" id="GO:0016358">
    <property type="term" value="P:dendrite development"/>
    <property type="evidence" value="ECO:0007669"/>
    <property type="project" value="TreeGrafter"/>
</dbReference>
<name>A0AAV2PMM7_MEGNR</name>
<evidence type="ECO:0000256" key="3">
    <source>
        <dbReference type="ARBA" id="ARBA00023157"/>
    </source>
</evidence>
<dbReference type="PROSITE" id="PS51117">
    <property type="entry name" value="LAMININ_NTER"/>
    <property type="match status" value="1"/>
</dbReference>
<accession>A0AAV2PMM7</accession>
<dbReference type="PROSITE" id="PS50027">
    <property type="entry name" value="EGF_LAM_2"/>
    <property type="match status" value="1"/>
</dbReference>
<sequence>MCQLHDVRRDAVLKAAVWKAALQALTVLLVQKNVGVDAVAAGGLLSGGGGYLKMFEAQRAPPDPCYDESNTVPQKCLPDFVNAAFGRQAVASSTCGSPPSRHCSAIQDDKGGDLDRRCDICDASDDSKAHPASYLTDLNNPSNLTCWQSAPLLAGNGESLIGPKNVTLTLKLSKKYELTYISLQFCGQKPDSLAIFKSMDYGRSWQPFQYYSSQCRKVYGRKTGLAISKSNEQEALCTDQHIDHVGSGSLKTPPTSSRIAFSTLEGRPSSYDFDSSPVLQDWITATDIRIVLERLHPEPDKNQKTDNDATVAVKDDATSYAVADLAIGGRCKCNGHAHRCLEDKETGYLACDCRHNTAGRDCEKCKPFHFDRPWGRATTREAHQCV</sequence>
<dbReference type="GO" id="GO:0009888">
    <property type="term" value="P:tissue development"/>
    <property type="evidence" value="ECO:0007669"/>
    <property type="project" value="TreeGrafter"/>
</dbReference>
<evidence type="ECO:0000256" key="5">
    <source>
        <dbReference type="ARBA" id="ARBA00023292"/>
    </source>
</evidence>
<keyword evidence="2" id="KW-0677">Repeat</keyword>
<dbReference type="EMBL" id="CAXKWB010000284">
    <property type="protein sequence ID" value="CAL4060195.1"/>
    <property type="molecule type" value="Genomic_DNA"/>
</dbReference>
<evidence type="ECO:0000259" key="8">
    <source>
        <dbReference type="PROSITE" id="PS51117"/>
    </source>
</evidence>
<dbReference type="Gene3D" id="2.60.120.260">
    <property type="entry name" value="Galactose-binding domain-like"/>
    <property type="match status" value="1"/>
</dbReference>
<dbReference type="PANTHER" id="PTHR10574:SF365">
    <property type="entry name" value="NETRIN-A-RELATED"/>
    <property type="match status" value="1"/>
</dbReference>
<dbReference type="Pfam" id="PF24973">
    <property type="entry name" value="EGF_LMN_ATRN"/>
    <property type="match status" value="1"/>
</dbReference>
<evidence type="ECO:0000256" key="2">
    <source>
        <dbReference type="ARBA" id="ARBA00022737"/>
    </source>
</evidence>
<dbReference type="SMART" id="SM00180">
    <property type="entry name" value="EGF_Lam"/>
    <property type="match status" value="1"/>
</dbReference>
<evidence type="ECO:0000256" key="4">
    <source>
        <dbReference type="ARBA" id="ARBA00023180"/>
    </source>
</evidence>
<evidence type="ECO:0000259" key="7">
    <source>
        <dbReference type="PROSITE" id="PS50027"/>
    </source>
</evidence>